<sequence>MTGAGPWRDEARGMTPLPAGAPSGGLGHVLLSSMRDEGPFALEFVAHHRAIGFDRLFIASNDCRDGTDVLLDALDAVGAITHHRSVPGPGDKPQHRAYAAMRALHGLDRADWLMVLDADEFLHVSTGAGRVQDLTAAAPPGTDIIALNARSFGTTPDPRWHRGLVTEQFTLRLRARHPLNGPVKSLARDIGRFQDIHNHSMVRYGGKAPLQVMRGDGSLFFIPPDRSIWDFLRNVLPRHIHHDLAHYNHYAIKSLSSFCLRQDRGRGAAPLAEPNQRHTDRYFDGFAAADQRDLRFVRRYGAALRAEYDRLLALPGVAAAQAEAERRYGALIKALL</sequence>
<keyword evidence="3" id="KW-0472">Membrane</keyword>
<protein>
    <recommendedName>
        <fullName evidence="7">Glycosyl transferase family 2</fullName>
    </recommendedName>
</protein>
<gene>
    <name evidence="5" type="ORF">B0A89_11530</name>
</gene>
<dbReference type="GO" id="GO:0016757">
    <property type="term" value="F:glycosyltransferase activity"/>
    <property type="evidence" value="ECO:0007669"/>
    <property type="project" value="TreeGrafter"/>
</dbReference>
<dbReference type="Proteomes" id="UP000193017">
    <property type="component" value="Chromosome"/>
</dbReference>
<dbReference type="PANTHER" id="PTHR21461:SF69">
    <property type="entry name" value="GLYCOSYLTRANSFERASE FAMILY 92 PROTEIN"/>
    <property type="match status" value="1"/>
</dbReference>
<keyword evidence="2" id="KW-0812">Transmembrane</keyword>
<dbReference type="Pfam" id="PF13704">
    <property type="entry name" value="Glyco_tranf_2_4"/>
    <property type="match status" value="1"/>
</dbReference>
<dbReference type="SUPFAM" id="SSF53448">
    <property type="entry name" value="Nucleotide-diphospho-sugar transferases"/>
    <property type="match status" value="1"/>
</dbReference>
<organism evidence="5 6">
    <name type="scientific">Paracoccus contaminans</name>
    <dbReference type="NCBI Taxonomy" id="1945662"/>
    <lineage>
        <taxon>Bacteria</taxon>
        <taxon>Pseudomonadati</taxon>
        <taxon>Pseudomonadota</taxon>
        <taxon>Alphaproteobacteria</taxon>
        <taxon>Rhodobacterales</taxon>
        <taxon>Paracoccaceae</taxon>
        <taxon>Paracoccus</taxon>
    </lineage>
</organism>
<evidence type="ECO:0008006" key="7">
    <source>
        <dbReference type="Google" id="ProtNLM"/>
    </source>
</evidence>
<name>A0A1W6CZ65_9RHOB</name>
<dbReference type="KEGG" id="pcon:B0A89_11530"/>
<dbReference type="AlphaFoldDB" id="A0A1W6CZ65"/>
<keyword evidence="6" id="KW-1185">Reference proteome</keyword>
<dbReference type="InterPro" id="IPR029044">
    <property type="entry name" value="Nucleotide-diphossugar_trans"/>
</dbReference>
<dbReference type="PANTHER" id="PTHR21461">
    <property type="entry name" value="GLYCOSYLTRANSFERASE FAMILY 92 PROTEIN"/>
    <property type="match status" value="1"/>
</dbReference>
<keyword evidence="3" id="KW-1133">Transmembrane helix</keyword>
<feature type="region of interest" description="Disordered" evidence="4">
    <location>
        <begin position="1"/>
        <end position="20"/>
    </location>
</feature>
<evidence type="ECO:0000256" key="1">
    <source>
        <dbReference type="ARBA" id="ARBA00004167"/>
    </source>
</evidence>
<dbReference type="STRING" id="1945662.B0A89_11530"/>
<accession>A0A1W6CZ65</accession>
<evidence type="ECO:0000256" key="2">
    <source>
        <dbReference type="ARBA" id="ARBA00022692"/>
    </source>
</evidence>
<evidence type="ECO:0000256" key="3">
    <source>
        <dbReference type="ARBA" id="ARBA00022989"/>
    </source>
</evidence>
<reference evidence="5 6" key="1">
    <citation type="submission" date="2017-03" db="EMBL/GenBank/DDBJ databases">
        <title>Genome sequence of Paracoccus contaminans isolated from a water microcosm.</title>
        <authorList>
            <person name="Aurass P."/>
            <person name="Karste S."/>
            <person name="Trost E."/>
            <person name="Glaeser S.P."/>
            <person name="Kaempfer P."/>
            <person name="Flieger A."/>
        </authorList>
    </citation>
    <scope>NUCLEOTIDE SEQUENCE [LARGE SCALE GENOMIC DNA]</scope>
    <source>
        <strain evidence="6">RKI 16-01929T\LMG 29738T\CCM 8701T\CIP 111112T</strain>
    </source>
</reference>
<dbReference type="GO" id="GO:0016020">
    <property type="term" value="C:membrane"/>
    <property type="evidence" value="ECO:0007669"/>
    <property type="project" value="UniProtKB-SubCell"/>
</dbReference>
<dbReference type="GO" id="GO:0005737">
    <property type="term" value="C:cytoplasm"/>
    <property type="evidence" value="ECO:0007669"/>
    <property type="project" value="TreeGrafter"/>
</dbReference>
<dbReference type="EMBL" id="CP020612">
    <property type="protein sequence ID" value="ARJ70161.1"/>
    <property type="molecule type" value="Genomic_DNA"/>
</dbReference>
<dbReference type="OrthoDB" id="1997677at2"/>
<evidence type="ECO:0000256" key="4">
    <source>
        <dbReference type="SAM" id="MobiDB-lite"/>
    </source>
</evidence>
<comment type="subcellular location">
    <subcellularLocation>
        <location evidence="1">Membrane</location>
        <topology evidence="1">Single-pass membrane protein</topology>
    </subcellularLocation>
</comment>
<evidence type="ECO:0000313" key="5">
    <source>
        <dbReference type="EMBL" id="ARJ70161.1"/>
    </source>
</evidence>
<proteinExistence type="predicted"/>
<evidence type="ECO:0000313" key="6">
    <source>
        <dbReference type="Proteomes" id="UP000193017"/>
    </source>
</evidence>